<name>A0A3B1JPY5_ASTMX</name>
<feature type="domain" description="Cadherin" evidence="9">
    <location>
        <begin position="20"/>
        <end position="124"/>
    </location>
</feature>
<keyword evidence="2" id="KW-0812">Transmembrane</keyword>
<dbReference type="Gene3D" id="2.60.40.60">
    <property type="entry name" value="Cadherins"/>
    <property type="match status" value="1"/>
</dbReference>
<keyword evidence="5" id="KW-1133">Transmembrane helix</keyword>
<dbReference type="Pfam" id="PF00028">
    <property type="entry name" value="Cadherin"/>
    <property type="match status" value="1"/>
</dbReference>
<dbReference type="SUPFAM" id="SSF49313">
    <property type="entry name" value="Cadherin-like"/>
    <property type="match status" value="1"/>
</dbReference>
<dbReference type="GO" id="GO:0005509">
    <property type="term" value="F:calcium ion binding"/>
    <property type="evidence" value="ECO:0007669"/>
    <property type="project" value="UniProtKB-UniRule"/>
</dbReference>
<evidence type="ECO:0000313" key="11">
    <source>
        <dbReference type="Proteomes" id="UP000018467"/>
    </source>
</evidence>
<evidence type="ECO:0000256" key="6">
    <source>
        <dbReference type="ARBA" id="ARBA00023136"/>
    </source>
</evidence>
<evidence type="ECO:0000259" key="9">
    <source>
        <dbReference type="PROSITE" id="PS50268"/>
    </source>
</evidence>
<accession>A0A3B1JPY5</accession>
<dbReference type="PROSITE" id="PS50268">
    <property type="entry name" value="CADHERIN_2"/>
    <property type="match status" value="1"/>
</dbReference>
<dbReference type="GO" id="GO:0009653">
    <property type="term" value="P:anatomical structure morphogenesis"/>
    <property type="evidence" value="ECO:0007669"/>
    <property type="project" value="UniProtKB-ARBA"/>
</dbReference>
<sequence>ISLRSLWLFTDVNDNVPTIVYKSHNNQVPENIHIGTEVGIINVQDRDSGSNGQIHCSIQDNVPFKLIPSLRNYYSLVTTGELDRELNSEYNITITATDQGFPPLSSSKTIHLSVSDINDNPPVFIEQFYTATDSDWRQNDTGVIHAVRSFDYDTS</sequence>
<dbReference type="PANTHER" id="PTHR24028">
    <property type="entry name" value="CADHERIN-87A"/>
    <property type="match status" value="1"/>
</dbReference>
<dbReference type="SMART" id="SM00112">
    <property type="entry name" value="CA"/>
    <property type="match status" value="1"/>
</dbReference>
<reference evidence="11" key="2">
    <citation type="journal article" date="2014" name="Nat. Commun.">
        <title>The cavefish genome reveals candidate genes for eye loss.</title>
        <authorList>
            <person name="McGaugh S.E."/>
            <person name="Gross J.B."/>
            <person name="Aken B."/>
            <person name="Blin M."/>
            <person name="Borowsky R."/>
            <person name="Chalopin D."/>
            <person name="Hinaux H."/>
            <person name="Jeffery W.R."/>
            <person name="Keene A."/>
            <person name="Ma L."/>
            <person name="Minx P."/>
            <person name="Murphy D."/>
            <person name="O'Quin K.E."/>
            <person name="Retaux S."/>
            <person name="Rohner N."/>
            <person name="Searle S.M."/>
            <person name="Stahl B.A."/>
            <person name="Tabin C."/>
            <person name="Volff J.N."/>
            <person name="Yoshizawa M."/>
            <person name="Warren W.C."/>
        </authorList>
    </citation>
    <scope>NUCLEOTIDE SEQUENCE [LARGE SCALE GENOMIC DNA]</scope>
    <source>
        <strain evidence="11">female</strain>
    </source>
</reference>
<proteinExistence type="predicted"/>
<dbReference type="InterPro" id="IPR020894">
    <property type="entry name" value="Cadherin_CS"/>
</dbReference>
<dbReference type="PROSITE" id="PS00232">
    <property type="entry name" value="CADHERIN_1"/>
    <property type="match status" value="1"/>
</dbReference>
<keyword evidence="7" id="KW-0325">Glycoprotein</keyword>
<keyword evidence="11" id="KW-1185">Reference proteome</keyword>
<dbReference type="InterPro" id="IPR015919">
    <property type="entry name" value="Cadherin-like_sf"/>
</dbReference>
<dbReference type="Proteomes" id="UP000018467">
    <property type="component" value="Unassembled WGS sequence"/>
</dbReference>
<evidence type="ECO:0000256" key="7">
    <source>
        <dbReference type="ARBA" id="ARBA00023180"/>
    </source>
</evidence>
<organism evidence="10 11">
    <name type="scientific">Astyanax mexicanus</name>
    <name type="common">Blind cave fish</name>
    <name type="synonym">Astyanax fasciatus mexicanus</name>
    <dbReference type="NCBI Taxonomy" id="7994"/>
    <lineage>
        <taxon>Eukaryota</taxon>
        <taxon>Metazoa</taxon>
        <taxon>Chordata</taxon>
        <taxon>Craniata</taxon>
        <taxon>Vertebrata</taxon>
        <taxon>Euteleostomi</taxon>
        <taxon>Actinopterygii</taxon>
        <taxon>Neopterygii</taxon>
        <taxon>Teleostei</taxon>
        <taxon>Ostariophysi</taxon>
        <taxon>Characiformes</taxon>
        <taxon>Characoidei</taxon>
        <taxon>Acestrorhamphidae</taxon>
        <taxon>Acestrorhamphinae</taxon>
        <taxon>Astyanax</taxon>
    </lineage>
</organism>
<dbReference type="PRINTS" id="PR00205">
    <property type="entry name" value="CADHERIN"/>
</dbReference>
<reference evidence="11" key="1">
    <citation type="submission" date="2013-03" db="EMBL/GenBank/DDBJ databases">
        <authorList>
            <person name="Jeffery W."/>
            <person name="Warren W."/>
            <person name="Wilson R.K."/>
        </authorList>
    </citation>
    <scope>NUCLEOTIDE SEQUENCE</scope>
    <source>
        <strain evidence="11">female</strain>
    </source>
</reference>
<evidence type="ECO:0000256" key="4">
    <source>
        <dbReference type="ARBA" id="ARBA00022837"/>
    </source>
</evidence>
<dbReference type="GO" id="GO:0005886">
    <property type="term" value="C:plasma membrane"/>
    <property type="evidence" value="ECO:0007669"/>
    <property type="project" value="InterPro"/>
</dbReference>
<comment type="subcellular location">
    <subcellularLocation>
        <location evidence="1">Membrane</location>
        <topology evidence="1">Single-pass membrane protein</topology>
    </subcellularLocation>
</comment>
<evidence type="ECO:0000256" key="8">
    <source>
        <dbReference type="PROSITE-ProRule" id="PRU00043"/>
    </source>
</evidence>
<dbReference type="GeneTree" id="ENSGT00940000166432"/>
<protein>
    <recommendedName>
        <fullName evidence="9">Cadherin domain-containing protein</fullName>
    </recommendedName>
</protein>
<keyword evidence="6" id="KW-0472">Membrane</keyword>
<dbReference type="GO" id="GO:0007156">
    <property type="term" value="P:homophilic cell adhesion via plasma membrane adhesion molecules"/>
    <property type="evidence" value="ECO:0007669"/>
    <property type="project" value="InterPro"/>
</dbReference>
<evidence type="ECO:0000256" key="1">
    <source>
        <dbReference type="ARBA" id="ARBA00004167"/>
    </source>
</evidence>
<evidence type="ECO:0000256" key="3">
    <source>
        <dbReference type="ARBA" id="ARBA00022737"/>
    </source>
</evidence>
<evidence type="ECO:0000256" key="5">
    <source>
        <dbReference type="ARBA" id="ARBA00022989"/>
    </source>
</evidence>
<dbReference type="AlphaFoldDB" id="A0A3B1JPY5"/>
<dbReference type="InterPro" id="IPR002126">
    <property type="entry name" value="Cadherin-like_dom"/>
</dbReference>
<dbReference type="InParanoid" id="A0A3B1JPY5"/>
<dbReference type="CDD" id="cd11304">
    <property type="entry name" value="Cadherin_repeat"/>
    <property type="match status" value="1"/>
</dbReference>
<dbReference type="Ensembl" id="ENSAMXT00000049942.1">
    <property type="protein sequence ID" value="ENSAMXP00000043890.1"/>
    <property type="gene ID" value="ENSAMXG00000033088.1"/>
</dbReference>
<keyword evidence="4 8" id="KW-0106">Calcium</keyword>
<dbReference type="Bgee" id="ENSAMXG00000033088">
    <property type="expression patterns" value="Expressed in brain"/>
</dbReference>
<dbReference type="FunFam" id="2.60.40.60:FF:000129">
    <property type="entry name" value="protocadherin alpha-C2 isoform X1"/>
    <property type="match status" value="1"/>
</dbReference>
<keyword evidence="3" id="KW-0677">Repeat</keyword>
<reference evidence="10" key="4">
    <citation type="submission" date="2025-09" db="UniProtKB">
        <authorList>
            <consortium name="Ensembl"/>
        </authorList>
    </citation>
    <scope>IDENTIFICATION</scope>
</reference>
<dbReference type="PANTHER" id="PTHR24028:SF114">
    <property type="entry name" value="PCDH2G3 PROTEIN-RELATED"/>
    <property type="match status" value="1"/>
</dbReference>
<evidence type="ECO:0000313" key="10">
    <source>
        <dbReference type="Ensembl" id="ENSAMXP00000043890.1"/>
    </source>
</evidence>
<evidence type="ECO:0000256" key="2">
    <source>
        <dbReference type="ARBA" id="ARBA00022692"/>
    </source>
</evidence>
<dbReference type="InterPro" id="IPR050174">
    <property type="entry name" value="Protocadherin/Cadherin-CA"/>
</dbReference>
<reference evidence="10" key="3">
    <citation type="submission" date="2025-08" db="UniProtKB">
        <authorList>
            <consortium name="Ensembl"/>
        </authorList>
    </citation>
    <scope>IDENTIFICATION</scope>
</reference>